<reference evidence="3" key="1">
    <citation type="submission" date="2021-10" db="EMBL/GenBank/DDBJ databases">
        <title>Genome Sequence of The Candidatus Hydrogeosomobacter endosymbioticus, an Intracellular Bacterial Symbiont of the Anaerobic Ciliate GW7.</title>
        <authorList>
            <person name="Shiohama Y."/>
            <person name="Shinzato N."/>
        </authorList>
    </citation>
    <scope>NUCLEOTIDE SEQUENCE [LARGE SCALE GENOMIC DNA]</scope>
    <source>
        <strain evidence="3">200920</strain>
    </source>
</reference>
<evidence type="ECO:0000313" key="3">
    <source>
        <dbReference type="EMBL" id="BDB96231.1"/>
    </source>
</evidence>
<feature type="region of interest" description="Disordered" evidence="1">
    <location>
        <begin position="37"/>
        <end position="65"/>
    </location>
</feature>
<keyword evidence="4" id="KW-1185">Reference proteome</keyword>
<proteinExistence type="predicted"/>
<evidence type="ECO:0000256" key="2">
    <source>
        <dbReference type="SAM" id="SignalP"/>
    </source>
</evidence>
<dbReference type="RefSeq" id="WP_236864419.1">
    <property type="nucleotide sequence ID" value="NZ_AP025225.1"/>
</dbReference>
<feature type="signal peptide" evidence="2">
    <location>
        <begin position="1"/>
        <end position="25"/>
    </location>
</feature>
<sequence>MKFSKSIFAISAVILCFLAVIPDPAFCLKDYSNSRKKPTAKHFLETDKKTNNDDEKDPGRSGTRV</sequence>
<dbReference type="EMBL" id="AP025225">
    <property type="protein sequence ID" value="BDB96231.1"/>
    <property type="molecule type" value="Genomic_DNA"/>
</dbReference>
<gene>
    <name evidence="3" type="ORF">HYD_3640</name>
</gene>
<evidence type="ECO:0000256" key="1">
    <source>
        <dbReference type="SAM" id="MobiDB-lite"/>
    </source>
</evidence>
<feature type="chain" id="PRO_5047237481" evidence="2">
    <location>
        <begin position="26"/>
        <end position="65"/>
    </location>
</feature>
<accession>A0ABM7V8W2</accession>
<feature type="compositionally biased region" description="Basic and acidic residues" evidence="1">
    <location>
        <begin position="42"/>
        <end position="59"/>
    </location>
</feature>
<evidence type="ECO:0000313" key="4">
    <source>
        <dbReference type="Proteomes" id="UP001320209"/>
    </source>
</evidence>
<name>A0ABM7V8W2_9PROT</name>
<organism evidence="3 4">
    <name type="scientific">Candidatus Hydrogenosomobacter endosymbioticus</name>
    <dbReference type="NCBI Taxonomy" id="2558174"/>
    <lineage>
        <taxon>Bacteria</taxon>
        <taxon>Pseudomonadati</taxon>
        <taxon>Pseudomonadota</taxon>
        <taxon>Alphaproteobacteria</taxon>
        <taxon>Holosporales</taxon>
        <taxon>Holosporaceae</taxon>
        <taxon>Candidatus Hydrogenosomobacter</taxon>
    </lineage>
</organism>
<protein>
    <submittedName>
        <fullName evidence="3">Uncharacterized protein</fullName>
    </submittedName>
</protein>
<keyword evidence="2" id="KW-0732">Signal</keyword>
<dbReference type="Proteomes" id="UP001320209">
    <property type="component" value="Chromosome"/>
</dbReference>